<keyword evidence="2" id="KW-1185">Reference proteome</keyword>
<reference evidence="1 2" key="1">
    <citation type="submission" date="2021-03" db="EMBL/GenBank/DDBJ databases">
        <title>Sequencing the genomes of 1000 actinobacteria strains.</title>
        <authorList>
            <person name="Klenk H.-P."/>
        </authorList>
    </citation>
    <scope>NUCLEOTIDE SEQUENCE [LARGE SCALE GENOMIC DNA]</scope>
    <source>
        <strain evidence="1 2">DSM 14566</strain>
    </source>
</reference>
<organism evidence="1 2">
    <name type="scientific">Brachybacterium sacelli</name>
    <dbReference type="NCBI Taxonomy" id="173364"/>
    <lineage>
        <taxon>Bacteria</taxon>
        <taxon>Bacillati</taxon>
        <taxon>Actinomycetota</taxon>
        <taxon>Actinomycetes</taxon>
        <taxon>Micrococcales</taxon>
        <taxon>Dermabacteraceae</taxon>
        <taxon>Brachybacterium</taxon>
    </lineage>
</organism>
<dbReference type="Pfam" id="PF13671">
    <property type="entry name" value="AAA_33"/>
    <property type="match status" value="1"/>
</dbReference>
<dbReference type="InterPro" id="IPR027417">
    <property type="entry name" value="P-loop_NTPase"/>
</dbReference>
<gene>
    <name evidence="1" type="ORF">JOF43_002095</name>
</gene>
<dbReference type="SUPFAM" id="SSF52540">
    <property type="entry name" value="P-loop containing nucleoside triphosphate hydrolases"/>
    <property type="match status" value="1"/>
</dbReference>
<evidence type="ECO:0000313" key="2">
    <source>
        <dbReference type="Proteomes" id="UP001519290"/>
    </source>
</evidence>
<name>A0ABS4X100_9MICO</name>
<comment type="caution">
    <text evidence="1">The sequence shown here is derived from an EMBL/GenBank/DDBJ whole genome shotgun (WGS) entry which is preliminary data.</text>
</comment>
<proteinExistence type="predicted"/>
<dbReference type="EMBL" id="JAGIOD010000001">
    <property type="protein sequence ID" value="MBP2382138.1"/>
    <property type="molecule type" value="Genomic_DNA"/>
</dbReference>
<protein>
    <recommendedName>
        <fullName evidence="3">AAA family ATPase</fullName>
    </recommendedName>
</protein>
<accession>A0ABS4X100</accession>
<sequence length="197" mass="20953">MSSSAHEDPGPGNAMAPTVFLLVGPPAVGKLRLARELERRIGAIVVDNHLVNNAVFVPMGLGRGGVALADTDALRARVLDVVLEATLAAPAPRSHVFTNWLPEDPENAAHVERLRTLARRRGARFVPVWLTATPEALLRRVDAPGRAERSKLTDPAILRELLEVPAMPAPADALGLDLTTLTPDGAVTRILEAATAD</sequence>
<dbReference type="RefSeq" id="WP_209901794.1">
    <property type="nucleotide sequence ID" value="NZ_BAAAJW010000003.1"/>
</dbReference>
<evidence type="ECO:0000313" key="1">
    <source>
        <dbReference type="EMBL" id="MBP2382138.1"/>
    </source>
</evidence>
<dbReference type="Proteomes" id="UP001519290">
    <property type="component" value="Unassembled WGS sequence"/>
</dbReference>
<dbReference type="Gene3D" id="3.40.50.300">
    <property type="entry name" value="P-loop containing nucleotide triphosphate hydrolases"/>
    <property type="match status" value="1"/>
</dbReference>
<evidence type="ECO:0008006" key="3">
    <source>
        <dbReference type="Google" id="ProtNLM"/>
    </source>
</evidence>